<dbReference type="InterPro" id="IPR041705">
    <property type="entry name" value="PIN_Sll0205"/>
</dbReference>
<proteinExistence type="predicted"/>
<accession>A0ABY4XRV1</accession>
<evidence type="ECO:0000259" key="1">
    <source>
        <dbReference type="Pfam" id="PF01850"/>
    </source>
</evidence>
<dbReference type="InterPro" id="IPR052919">
    <property type="entry name" value="TA_system_RNase"/>
</dbReference>
<name>A0ABY4XRV1_9BACT</name>
<dbReference type="PANTHER" id="PTHR36173">
    <property type="entry name" value="RIBONUCLEASE VAPC16-RELATED"/>
    <property type="match status" value="1"/>
</dbReference>
<dbReference type="InterPro" id="IPR029060">
    <property type="entry name" value="PIN-like_dom_sf"/>
</dbReference>
<keyword evidence="3" id="KW-1185">Reference proteome</keyword>
<reference evidence="2" key="1">
    <citation type="submission" date="2022-06" db="EMBL/GenBank/DDBJ databases">
        <title>Novel species in genus Dyadobacter.</title>
        <authorList>
            <person name="Ma C."/>
        </authorList>
    </citation>
    <scope>NUCLEOTIDE SEQUENCE</scope>
    <source>
        <strain evidence="2">CY22</strain>
    </source>
</reference>
<dbReference type="PANTHER" id="PTHR36173:SF2">
    <property type="entry name" value="RIBONUCLEASE VAPC16"/>
    <property type="match status" value="1"/>
</dbReference>
<protein>
    <submittedName>
        <fullName evidence="2">Type II toxin-antitoxin system VapC family toxin</fullName>
    </submittedName>
</protein>
<dbReference type="Pfam" id="PF01850">
    <property type="entry name" value="PIN"/>
    <property type="match status" value="1"/>
</dbReference>
<dbReference type="InterPro" id="IPR002716">
    <property type="entry name" value="PIN_dom"/>
</dbReference>
<gene>
    <name evidence="2" type="ORF">NFI80_09570</name>
</gene>
<dbReference type="CDD" id="cd09872">
    <property type="entry name" value="PIN_Sll0205-like"/>
    <property type="match status" value="1"/>
</dbReference>
<dbReference type="RefSeq" id="WP_235161742.1">
    <property type="nucleotide sequence ID" value="NZ_CP098805.1"/>
</dbReference>
<dbReference type="Gene3D" id="3.40.50.1010">
    <property type="entry name" value="5'-nuclease"/>
    <property type="match status" value="1"/>
</dbReference>
<evidence type="ECO:0000313" key="3">
    <source>
        <dbReference type="Proteomes" id="UP001055420"/>
    </source>
</evidence>
<sequence>MRYLLDTHALIWAITEPEKLSESVREILTTPESVVVVSTISFWEIALKFSLGKLDINSLNPEDFHKASEELGFGILDLVAETSSSYYQLTATYHKDPFDRMLIWQALCHRYTLISDDENIRKYASDGLKVVW</sequence>
<evidence type="ECO:0000313" key="2">
    <source>
        <dbReference type="EMBL" id="USJ32983.1"/>
    </source>
</evidence>
<dbReference type="Proteomes" id="UP001055420">
    <property type="component" value="Chromosome"/>
</dbReference>
<organism evidence="2 3">
    <name type="scientific">Dyadobacter chenhuakuii</name>
    <dbReference type="NCBI Taxonomy" id="2909339"/>
    <lineage>
        <taxon>Bacteria</taxon>
        <taxon>Pseudomonadati</taxon>
        <taxon>Bacteroidota</taxon>
        <taxon>Cytophagia</taxon>
        <taxon>Cytophagales</taxon>
        <taxon>Spirosomataceae</taxon>
        <taxon>Dyadobacter</taxon>
    </lineage>
</organism>
<dbReference type="EMBL" id="CP098805">
    <property type="protein sequence ID" value="USJ32983.1"/>
    <property type="molecule type" value="Genomic_DNA"/>
</dbReference>
<dbReference type="SUPFAM" id="SSF88723">
    <property type="entry name" value="PIN domain-like"/>
    <property type="match status" value="1"/>
</dbReference>
<feature type="domain" description="PIN" evidence="1">
    <location>
        <begin position="3"/>
        <end position="124"/>
    </location>
</feature>